<feature type="domain" description="GYF" evidence="2">
    <location>
        <begin position="10"/>
        <end position="59"/>
    </location>
</feature>
<name>A0A4R7RL32_9BACT</name>
<accession>A0A4R7RL32</accession>
<reference evidence="3 4" key="1">
    <citation type="submission" date="2019-03" db="EMBL/GenBank/DDBJ databases">
        <title>Genomic Encyclopedia of Archaeal and Bacterial Type Strains, Phase II (KMG-II): from individual species to whole genera.</title>
        <authorList>
            <person name="Goeker M."/>
        </authorList>
    </citation>
    <scope>NUCLEOTIDE SEQUENCE [LARGE SCALE GENOMIC DNA]</scope>
    <source>
        <strain evidence="3 4">ATCC 25309</strain>
    </source>
</reference>
<dbReference type="InterPro" id="IPR025640">
    <property type="entry name" value="GYF_2"/>
</dbReference>
<dbReference type="RefSeq" id="WP_133796761.1">
    <property type="nucleotide sequence ID" value="NZ_SOCA01000009.1"/>
</dbReference>
<keyword evidence="4" id="KW-1185">Reference proteome</keyword>
<proteinExistence type="predicted"/>
<feature type="transmembrane region" description="Helical" evidence="1">
    <location>
        <begin position="96"/>
        <end position="119"/>
    </location>
</feature>
<dbReference type="AlphaFoldDB" id="A0A4R7RL32"/>
<dbReference type="Pfam" id="PF14237">
    <property type="entry name" value="GYF_2"/>
    <property type="match status" value="1"/>
</dbReference>
<evidence type="ECO:0000256" key="1">
    <source>
        <dbReference type="SAM" id="Phobius"/>
    </source>
</evidence>
<protein>
    <submittedName>
        <fullName evidence="3">Uncharacterized protein DUF4339</fullName>
    </submittedName>
</protein>
<gene>
    <name evidence="3" type="ORF">EI77_03750</name>
</gene>
<evidence type="ECO:0000313" key="3">
    <source>
        <dbReference type="EMBL" id="TDU66014.1"/>
    </source>
</evidence>
<sequence length="191" mass="22067">MPTPVLEATYYISKGQKVVGPCTLDDLYSYIAYGSVRESDLVRREGATDWTPLKALEELHLDTPDSQTARELTTRRRTARYRDYAKVPRNRRSGIVLWRLIIGFLLFPPLLWKAAITVFQDRIFTTKTDPRGYLESWPRWCEPVISGMIIVNTLAWTAFVWSFSQESAPVVQELAAIFSTGMVEIQRWFNQ</sequence>
<keyword evidence="1" id="KW-0812">Transmembrane</keyword>
<dbReference type="Proteomes" id="UP000295662">
    <property type="component" value="Unassembled WGS sequence"/>
</dbReference>
<keyword evidence="1" id="KW-0472">Membrane</keyword>
<dbReference type="EMBL" id="SOCA01000009">
    <property type="protein sequence ID" value="TDU66014.1"/>
    <property type="molecule type" value="Genomic_DNA"/>
</dbReference>
<evidence type="ECO:0000259" key="2">
    <source>
        <dbReference type="Pfam" id="PF14237"/>
    </source>
</evidence>
<dbReference type="OrthoDB" id="194200at2"/>
<organism evidence="3 4">
    <name type="scientific">Prosthecobacter fusiformis</name>
    <dbReference type="NCBI Taxonomy" id="48464"/>
    <lineage>
        <taxon>Bacteria</taxon>
        <taxon>Pseudomonadati</taxon>
        <taxon>Verrucomicrobiota</taxon>
        <taxon>Verrucomicrobiia</taxon>
        <taxon>Verrucomicrobiales</taxon>
        <taxon>Verrucomicrobiaceae</taxon>
        <taxon>Prosthecobacter</taxon>
    </lineage>
</organism>
<keyword evidence="1" id="KW-1133">Transmembrane helix</keyword>
<evidence type="ECO:0000313" key="4">
    <source>
        <dbReference type="Proteomes" id="UP000295662"/>
    </source>
</evidence>
<comment type="caution">
    <text evidence="3">The sequence shown here is derived from an EMBL/GenBank/DDBJ whole genome shotgun (WGS) entry which is preliminary data.</text>
</comment>